<name>A0A815QI21_ADIRI</name>
<dbReference type="InterPro" id="IPR032675">
    <property type="entry name" value="LRR_dom_sf"/>
</dbReference>
<sequence length="580" mass="68886">MEDCFQFEYFPDEILLEIYRYLHCGHILYSFYNLNFRLNQTLTHYCQYVILRRLTYQQFTYIYSQIIPEIGHQIRSLTINRLQQNEFLKSFSFKMENFFPNLEKLALDDWKNLDLFPFVSSRLSKLTNLRQIIIRGLQQPNDQNSLVTSIDDSTYLFEIFSENRQIETIIFEPDCYSMTLFNHKKFRINHSNLIELNLSLSTSNHLIYLAYFLPNLRRLYVIIEEISTMKEDILPFERLTHFSLDAIESYSKLENLRELFQIIPTVEHLSLVLTTNDDRLIYGEHFLQCFSLKTFRYAVYFSSSIDYCFDSQQFIDSWKSHRLVYTINKDQKKSYILIHTMPYPSILLNLQSTLTNKFGIRSDDQVYRIVQYLYVNRMKNLKEIFPILQHCRKTQDLTIQIDDFETVSAVSSTTERIPKLKSLEILSVFGQIDNWLHFKYLIISAHNLTTLCLDLPCAMKLFELNNEEIVFPRVLHLYLDGHRCDLKLTSEHICQLAQIFSGIHSLKIKYKSEDVIDGRILGEIVDKCQRLTVVAVNGQILENVSSNDLSSWLMKYSLRLKKYEKICQIQLINNLVEIWL</sequence>
<organism evidence="1 2">
    <name type="scientific">Adineta ricciae</name>
    <name type="common">Rotifer</name>
    <dbReference type="NCBI Taxonomy" id="249248"/>
    <lineage>
        <taxon>Eukaryota</taxon>
        <taxon>Metazoa</taxon>
        <taxon>Spiralia</taxon>
        <taxon>Gnathifera</taxon>
        <taxon>Rotifera</taxon>
        <taxon>Eurotatoria</taxon>
        <taxon>Bdelloidea</taxon>
        <taxon>Adinetida</taxon>
        <taxon>Adinetidae</taxon>
        <taxon>Adineta</taxon>
    </lineage>
</organism>
<dbReference type="Proteomes" id="UP000663828">
    <property type="component" value="Unassembled WGS sequence"/>
</dbReference>
<gene>
    <name evidence="1" type="ORF">XAT740_LOCUS37556</name>
</gene>
<dbReference type="EMBL" id="CAJNOR010003958">
    <property type="protein sequence ID" value="CAF1463251.1"/>
    <property type="molecule type" value="Genomic_DNA"/>
</dbReference>
<reference evidence="1" key="1">
    <citation type="submission" date="2021-02" db="EMBL/GenBank/DDBJ databases">
        <authorList>
            <person name="Nowell W R."/>
        </authorList>
    </citation>
    <scope>NUCLEOTIDE SEQUENCE</scope>
</reference>
<evidence type="ECO:0008006" key="3">
    <source>
        <dbReference type="Google" id="ProtNLM"/>
    </source>
</evidence>
<keyword evidence="2" id="KW-1185">Reference proteome</keyword>
<evidence type="ECO:0000313" key="1">
    <source>
        <dbReference type="EMBL" id="CAF1463251.1"/>
    </source>
</evidence>
<accession>A0A815QI21</accession>
<dbReference type="AlphaFoldDB" id="A0A815QI21"/>
<comment type="caution">
    <text evidence="1">The sequence shown here is derived from an EMBL/GenBank/DDBJ whole genome shotgun (WGS) entry which is preliminary data.</text>
</comment>
<dbReference type="Gene3D" id="3.80.10.10">
    <property type="entry name" value="Ribonuclease Inhibitor"/>
    <property type="match status" value="2"/>
</dbReference>
<evidence type="ECO:0000313" key="2">
    <source>
        <dbReference type="Proteomes" id="UP000663828"/>
    </source>
</evidence>
<proteinExistence type="predicted"/>
<protein>
    <recommendedName>
        <fullName evidence="3">F-box domain-containing protein</fullName>
    </recommendedName>
</protein>